<organism evidence="2 3">
    <name type="scientific">Caligus rogercresseyi</name>
    <name type="common">Sea louse</name>
    <dbReference type="NCBI Taxonomy" id="217165"/>
    <lineage>
        <taxon>Eukaryota</taxon>
        <taxon>Metazoa</taxon>
        <taxon>Ecdysozoa</taxon>
        <taxon>Arthropoda</taxon>
        <taxon>Crustacea</taxon>
        <taxon>Multicrustacea</taxon>
        <taxon>Hexanauplia</taxon>
        <taxon>Copepoda</taxon>
        <taxon>Siphonostomatoida</taxon>
        <taxon>Caligidae</taxon>
        <taxon>Caligus</taxon>
    </lineage>
</organism>
<dbReference type="OrthoDB" id="10006939at2759"/>
<dbReference type="AlphaFoldDB" id="A0A7T8JVC0"/>
<sequence>MASFMAGGLLPSSSPDVNPLDFACLELIRGQDQKNLTPQCRSPVGHHHQEWDNMS</sequence>
<name>A0A7T8JVC0_CALRO</name>
<evidence type="ECO:0000313" key="2">
    <source>
        <dbReference type="EMBL" id="QQP36567.1"/>
    </source>
</evidence>
<dbReference type="Proteomes" id="UP000595437">
    <property type="component" value="Chromosome 16"/>
</dbReference>
<accession>A0A7T8JVC0</accession>
<evidence type="ECO:0000256" key="1">
    <source>
        <dbReference type="SAM" id="MobiDB-lite"/>
    </source>
</evidence>
<feature type="region of interest" description="Disordered" evidence="1">
    <location>
        <begin position="35"/>
        <end position="55"/>
    </location>
</feature>
<keyword evidence="3" id="KW-1185">Reference proteome</keyword>
<gene>
    <name evidence="2" type="ORF">FKW44_021711</name>
</gene>
<dbReference type="EMBL" id="CP045905">
    <property type="protein sequence ID" value="QQP36567.1"/>
    <property type="molecule type" value="Genomic_DNA"/>
</dbReference>
<proteinExistence type="predicted"/>
<evidence type="ECO:0000313" key="3">
    <source>
        <dbReference type="Proteomes" id="UP000595437"/>
    </source>
</evidence>
<reference evidence="3" key="1">
    <citation type="submission" date="2021-01" db="EMBL/GenBank/DDBJ databases">
        <title>Caligus Genome Assembly.</title>
        <authorList>
            <person name="Gallardo-Escarate C."/>
        </authorList>
    </citation>
    <scope>NUCLEOTIDE SEQUENCE [LARGE SCALE GENOMIC DNA]</scope>
</reference>
<protein>
    <submittedName>
        <fullName evidence="2">Uncharacterized protein</fullName>
    </submittedName>
</protein>
<feature type="non-terminal residue" evidence="2">
    <location>
        <position position="55"/>
    </location>
</feature>